<feature type="transmembrane region" description="Helical" evidence="9">
    <location>
        <begin position="202"/>
        <end position="220"/>
    </location>
</feature>
<reference evidence="12" key="1">
    <citation type="submission" date="2016-10" db="EMBL/GenBank/DDBJ databases">
        <authorList>
            <person name="Varghese N."/>
            <person name="Submissions S."/>
        </authorList>
    </citation>
    <scope>NUCLEOTIDE SEQUENCE [LARGE SCALE GENOMIC DNA]</scope>
    <source>
        <strain evidence="12">SP</strain>
    </source>
</reference>
<keyword evidence="2" id="KW-0813">Transport</keyword>
<dbReference type="STRING" id="1503961.SAMN05421736_112102"/>
<dbReference type="PANTHER" id="PTHR35011">
    <property type="entry name" value="2,3-DIKETO-L-GULONATE TRAP TRANSPORTER SMALL PERMEASE PROTEIN YIAM"/>
    <property type="match status" value="1"/>
</dbReference>
<evidence type="ECO:0000259" key="10">
    <source>
        <dbReference type="Pfam" id="PF04290"/>
    </source>
</evidence>
<dbReference type="EMBL" id="FNPI01000012">
    <property type="protein sequence ID" value="SDZ42500.1"/>
    <property type="molecule type" value="Genomic_DNA"/>
</dbReference>
<evidence type="ECO:0000256" key="9">
    <source>
        <dbReference type="SAM" id="Phobius"/>
    </source>
</evidence>
<dbReference type="GO" id="GO:0005886">
    <property type="term" value="C:plasma membrane"/>
    <property type="evidence" value="ECO:0007669"/>
    <property type="project" value="UniProtKB-SubCell"/>
</dbReference>
<evidence type="ECO:0000256" key="2">
    <source>
        <dbReference type="ARBA" id="ARBA00022448"/>
    </source>
</evidence>
<dbReference type="PANTHER" id="PTHR35011:SF11">
    <property type="entry name" value="TRAP TRANSPORTER SMALL PERMEASE PROTEIN"/>
    <property type="match status" value="1"/>
</dbReference>
<keyword evidence="6 9" id="KW-1133">Transmembrane helix</keyword>
<evidence type="ECO:0000256" key="1">
    <source>
        <dbReference type="ARBA" id="ARBA00004429"/>
    </source>
</evidence>
<dbReference type="GO" id="GO:0015740">
    <property type="term" value="P:C4-dicarboxylate transport"/>
    <property type="evidence" value="ECO:0007669"/>
    <property type="project" value="TreeGrafter"/>
</dbReference>
<proteinExistence type="inferred from homology"/>
<dbReference type="InterPro" id="IPR055348">
    <property type="entry name" value="DctQ"/>
</dbReference>
<evidence type="ECO:0000313" key="12">
    <source>
        <dbReference type="Proteomes" id="UP000198935"/>
    </source>
</evidence>
<comment type="subcellular location">
    <subcellularLocation>
        <location evidence="1">Cell inner membrane</location>
        <topology evidence="1">Multi-pass membrane protein</topology>
    </subcellularLocation>
</comment>
<sequence>MFFLPFSDISQKPKLRRSVCHIANKYKTLTFCPKKEKPKKITKKPKNESVLTSVNVAYNENDLERKGDEQHLLGMLKKIAAGLDRLVELLALTSLALMVMIVTVQVFTRTFGNFVFYWSEEITLMLLIWTAFLGIALGFREMLHLSMDSLARRLPATVQKMLAKLITVVIFLFGLYLAVYGWEYTELMHPNTLSATGWPRSVQYMIVPISGVMICSYSMLQLFGVNTRRQVGLDGEEEVE</sequence>
<name>A0A1H3SXJ7_9BACI</name>
<evidence type="ECO:0000256" key="7">
    <source>
        <dbReference type="ARBA" id="ARBA00023136"/>
    </source>
</evidence>
<dbReference type="AlphaFoldDB" id="A0A1H3SXJ7"/>
<comment type="similarity">
    <text evidence="8">Belongs to the TRAP transporter small permease family.</text>
</comment>
<evidence type="ECO:0000313" key="11">
    <source>
        <dbReference type="EMBL" id="SDZ42500.1"/>
    </source>
</evidence>
<dbReference type="InterPro" id="IPR007387">
    <property type="entry name" value="TRAP_DctQ"/>
</dbReference>
<feature type="transmembrane region" description="Helical" evidence="9">
    <location>
        <begin position="122"/>
        <end position="140"/>
    </location>
</feature>
<feature type="domain" description="Tripartite ATP-independent periplasmic transporters DctQ component" evidence="10">
    <location>
        <begin position="98"/>
        <end position="223"/>
    </location>
</feature>
<evidence type="ECO:0000256" key="5">
    <source>
        <dbReference type="ARBA" id="ARBA00022692"/>
    </source>
</evidence>
<keyword evidence="3" id="KW-1003">Cell membrane</keyword>
<accession>A0A1H3SXJ7</accession>
<dbReference type="GO" id="GO:0022857">
    <property type="term" value="F:transmembrane transporter activity"/>
    <property type="evidence" value="ECO:0007669"/>
    <property type="project" value="TreeGrafter"/>
</dbReference>
<evidence type="ECO:0000256" key="3">
    <source>
        <dbReference type="ARBA" id="ARBA00022475"/>
    </source>
</evidence>
<keyword evidence="4" id="KW-0997">Cell inner membrane</keyword>
<keyword evidence="12" id="KW-1185">Reference proteome</keyword>
<keyword evidence="5 9" id="KW-0812">Transmembrane</keyword>
<evidence type="ECO:0000256" key="4">
    <source>
        <dbReference type="ARBA" id="ARBA00022519"/>
    </source>
</evidence>
<organism evidence="11 12">
    <name type="scientific">Evansella caseinilytica</name>
    <dbReference type="NCBI Taxonomy" id="1503961"/>
    <lineage>
        <taxon>Bacteria</taxon>
        <taxon>Bacillati</taxon>
        <taxon>Bacillota</taxon>
        <taxon>Bacilli</taxon>
        <taxon>Bacillales</taxon>
        <taxon>Bacillaceae</taxon>
        <taxon>Evansella</taxon>
    </lineage>
</organism>
<feature type="transmembrane region" description="Helical" evidence="9">
    <location>
        <begin position="86"/>
        <end position="107"/>
    </location>
</feature>
<evidence type="ECO:0000256" key="8">
    <source>
        <dbReference type="ARBA" id="ARBA00038436"/>
    </source>
</evidence>
<dbReference type="Pfam" id="PF04290">
    <property type="entry name" value="DctQ"/>
    <property type="match status" value="1"/>
</dbReference>
<evidence type="ECO:0000256" key="6">
    <source>
        <dbReference type="ARBA" id="ARBA00022989"/>
    </source>
</evidence>
<protein>
    <submittedName>
        <fullName evidence="11">TRAP-type C4-dicarboxylate transport system, small permease component</fullName>
    </submittedName>
</protein>
<keyword evidence="7 9" id="KW-0472">Membrane</keyword>
<feature type="transmembrane region" description="Helical" evidence="9">
    <location>
        <begin position="161"/>
        <end position="182"/>
    </location>
</feature>
<dbReference type="Proteomes" id="UP000198935">
    <property type="component" value="Unassembled WGS sequence"/>
</dbReference>
<gene>
    <name evidence="11" type="ORF">SAMN05421736_112102</name>
</gene>